<keyword evidence="2" id="KW-1185">Reference proteome</keyword>
<evidence type="ECO:0000313" key="2">
    <source>
        <dbReference type="Proteomes" id="UP000326799"/>
    </source>
</evidence>
<sequence length="132" mass="15156">MLTIVPKTKVTLLPVHTGPCKDALHKELRRSSHQVNIHGIPKQEVLEALLRNALTARDYKGNPPPINMDRVWKEYEMAEAQNKGLWEVCGRTLLVDLRFDTMTPKGYGSFNGEGWCLYVVNKLREKYPLNPR</sequence>
<dbReference type="AlphaFoldDB" id="A0A5N6EQ87"/>
<reference evidence="1 2" key="1">
    <citation type="submission" date="2019-04" db="EMBL/GenBank/DDBJ databases">
        <title>Fungal friends and foes A comparative genomics study of 23 Aspergillus species from section Flavi.</title>
        <authorList>
            <consortium name="DOE Joint Genome Institute"/>
            <person name="Kjaerbolling I."/>
            <person name="Vesth T.C."/>
            <person name="Frisvad J.C."/>
            <person name="Nybo J.L."/>
            <person name="Theobald S."/>
            <person name="Kildgaard S."/>
            <person name="Petersen T.I."/>
            <person name="Kuo A."/>
            <person name="Sato A."/>
            <person name="Lyhne E.K."/>
            <person name="Kogle M.E."/>
            <person name="Wiebenga A."/>
            <person name="Kun R.S."/>
            <person name="Lubbers R.J."/>
            <person name="Makela M.R."/>
            <person name="Barry K."/>
            <person name="Chovatia M."/>
            <person name="Clum A."/>
            <person name="Daum C."/>
            <person name="Haridas S."/>
            <person name="He G."/>
            <person name="LaButti K."/>
            <person name="Lipzen A."/>
            <person name="Mondo S."/>
            <person name="Pangilinan J."/>
            <person name="Riley R."/>
            <person name="Salamov A."/>
            <person name="Simmons B.A."/>
            <person name="Magnuson J.K."/>
            <person name="Henrissat B."/>
            <person name="Mortensen U.H."/>
            <person name="Larsen T.O."/>
            <person name="De vries R.P."/>
            <person name="Grigoriev I.V."/>
            <person name="Machida M."/>
            <person name="Baker S.E."/>
            <person name="Andersen M.R."/>
        </authorList>
    </citation>
    <scope>NUCLEOTIDE SEQUENCE [LARGE SCALE GENOMIC DNA]</scope>
    <source>
        <strain evidence="1 2">CBS 126849</strain>
    </source>
</reference>
<dbReference type="Proteomes" id="UP000326799">
    <property type="component" value="Unassembled WGS sequence"/>
</dbReference>
<accession>A0A5N6EQ87</accession>
<proteinExistence type="predicted"/>
<organism evidence="1 2">
    <name type="scientific">Aspergillus novoparasiticus</name>
    <dbReference type="NCBI Taxonomy" id="986946"/>
    <lineage>
        <taxon>Eukaryota</taxon>
        <taxon>Fungi</taxon>
        <taxon>Dikarya</taxon>
        <taxon>Ascomycota</taxon>
        <taxon>Pezizomycotina</taxon>
        <taxon>Eurotiomycetes</taxon>
        <taxon>Eurotiomycetidae</taxon>
        <taxon>Eurotiales</taxon>
        <taxon>Aspergillaceae</taxon>
        <taxon>Aspergillus</taxon>
        <taxon>Aspergillus subgen. Circumdati</taxon>
    </lineage>
</organism>
<gene>
    <name evidence="1" type="ORF">BDV33DRAFT_204069</name>
</gene>
<dbReference type="EMBL" id="ML733435">
    <property type="protein sequence ID" value="KAB8219766.1"/>
    <property type="molecule type" value="Genomic_DNA"/>
</dbReference>
<protein>
    <submittedName>
        <fullName evidence="1">Uncharacterized protein</fullName>
    </submittedName>
</protein>
<evidence type="ECO:0000313" key="1">
    <source>
        <dbReference type="EMBL" id="KAB8219766.1"/>
    </source>
</evidence>
<name>A0A5N6EQ87_9EURO</name>